<proteinExistence type="predicted"/>
<sequence length="97" mass="10805">MTAPNIDVAALARLARLEVSDEEMRKLEKEIPAILHFVETIQKANTGKEANAPALRNVMRADENPHESGKYTEKLLEAALARDGDRIAVKQVISRKK</sequence>
<evidence type="ECO:0008006" key="3">
    <source>
        <dbReference type="Google" id="ProtNLM"/>
    </source>
</evidence>
<name>A0A1F6ESM0_9BACT</name>
<dbReference type="Gene3D" id="1.10.20.60">
    <property type="entry name" value="Glu-tRNAGln amidotransferase C subunit, N-terminal domain"/>
    <property type="match status" value="1"/>
</dbReference>
<accession>A0A1F6ESM0</accession>
<evidence type="ECO:0000313" key="1">
    <source>
        <dbReference type="EMBL" id="OGG76644.1"/>
    </source>
</evidence>
<comment type="caution">
    <text evidence="1">The sequence shown here is derived from an EMBL/GenBank/DDBJ whole genome shotgun (WGS) entry which is preliminary data.</text>
</comment>
<gene>
    <name evidence="1" type="ORF">A3B35_03870</name>
</gene>
<dbReference type="InterPro" id="IPR003837">
    <property type="entry name" value="GatC"/>
</dbReference>
<dbReference type="Pfam" id="PF02686">
    <property type="entry name" value="GatC"/>
    <property type="match status" value="1"/>
</dbReference>
<reference evidence="1 2" key="1">
    <citation type="journal article" date="2016" name="Nat. Commun.">
        <title>Thousands of microbial genomes shed light on interconnected biogeochemical processes in an aquifer system.</title>
        <authorList>
            <person name="Anantharaman K."/>
            <person name="Brown C.T."/>
            <person name="Hug L.A."/>
            <person name="Sharon I."/>
            <person name="Castelle C.J."/>
            <person name="Probst A.J."/>
            <person name="Thomas B.C."/>
            <person name="Singh A."/>
            <person name="Wilkins M.J."/>
            <person name="Karaoz U."/>
            <person name="Brodie E.L."/>
            <person name="Williams K.H."/>
            <person name="Hubbard S.S."/>
            <person name="Banfield J.F."/>
        </authorList>
    </citation>
    <scope>NUCLEOTIDE SEQUENCE [LARGE SCALE GENOMIC DNA]</scope>
</reference>
<organism evidence="1 2">
    <name type="scientific">Candidatus Kaiserbacteria bacterium RIFCSPLOWO2_01_FULL_54_24</name>
    <dbReference type="NCBI Taxonomy" id="1798515"/>
    <lineage>
        <taxon>Bacteria</taxon>
        <taxon>Candidatus Kaiseribacteriota</taxon>
    </lineage>
</organism>
<dbReference type="GO" id="GO:0006450">
    <property type="term" value="P:regulation of translational fidelity"/>
    <property type="evidence" value="ECO:0007669"/>
    <property type="project" value="InterPro"/>
</dbReference>
<evidence type="ECO:0000313" key="2">
    <source>
        <dbReference type="Proteomes" id="UP000177215"/>
    </source>
</evidence>
<dbReference type="Proteomes" id="UP000177215">
    <property type="component" value="Unassembled WGS sequence"/>
</dbReference>
<dbReference type="AlphaFoldDB" id="A0A1F6ESM0"/>
<protein>
    <recommendedName>
        <fullName evidence="3">Aspartyl/glutamyl-tRNA(Asn/Gln) amidotransferase subunit C</fullName>
    </recommendedName>
</protein>
<dbReference type="EMBL" id="MFMC01000048">
    <property type="protein sequence ID" value="OGG76644.1"/>
    <property type="molecule type" value="Genomic_DNA"/>
</dbReference>
<dbReference type="SUPFAM" id="SSF141000">
    <property type="entry name" value="Glu-tRNAGln amidotransferase C subunit"/>
    <property type="match status" value="1"/>
</dbReference>
<dbReference type="InterPro" id="IPR036113">
    <property type="entry name" value="Asp/Glu-ADT_sf_sub_c"/>
</dbReference>
<dbReference type="STRING" id="1798515.A3B35_03870"/>